<dbReference type="InterPro" id="IPR021272">
    <property type="entry name" value="DUF2851"/>
</dbReference>
<evidence type="ECO:0000313" key="1">
    <source>
        <dbReference type="EMBL" id="THH40281.1"/>
    </source>
</evidence>
<dbReference type="Pfam" id="PF11013">
    <property type="entry name" value="DUF2851"/>
    <property type="match status" value="1"/>
</dbReference>
<dbReference type="AlphaFoldDB" id="A0A4S4NPE3"/>
<keyword evidence="2" id="KW-1185">Reference proteome</keyword>
<dbReference type="EMBL" id="SRSF01000002">
    <property type="protein sequence ID" value="THH40281.1"/>
    <property type="molecule type" value="Genomic_DNA"/>
</dbReference>
<comment type="caution">
    <text evidence="1">The sequence shown here is derived from an EMBL/GenBank/DDBJ whole genome shotgun (WGS) entry which is preliminary data.</text>
</comment>
<evidence type="ECO:0000313" key="2">
    <source>
        <dbReference type="Proteomes" id="UP000308528"/>
    </source>
</evidence>
<protein>
    <submittedName>
        <fullName evidence="1">DUF2851 family protein</fullName>
    </submittedName>
</protein>
<dbReference type="OrthoDB" id="1005072at2"/>
<organism evidence="1 2">
    <name type="scientific">Neolewinella litorea</name>
    <dbReference type="NCBI Taxonomy" id="2562452"/>
    <lineage>
        <taxon>Bacteria</taxon>
        <taxon>Pseudomonadati</taxon>
        <taxon>Bacteroidota</taxon>
        <taxon>Saprospiria</taxon>
        <taxon>Saprospirales</taxon>
        <taxon>Lewinellaceae</taxon>
        <taxon>Neolewinella</taxon>
    </lineage>
</organism>
<dbReference type="RefSeq" id="WP_136457389.1">
    <property type="nucleotide sequence ID" value="NZ_SRSF01000002.1"/>
</dbReference>
<gene>
    <name evidence="1" type="ORF">E4021_05965</name>
</gene>
<proteinExistence type="predicted"/>
<dbReference type="Proteomes" id="UP000308528">
    <property type="component" value="Unassembled WGS sequence"/>
</dbReference>
<sequence>MREDFLHYLWRLARFELRDLRTTEGQPLTIQQFGIHNIHAGPDFDDARIQLDGLHWAGKVEMHLRSSEWYDHGHHEDPAYDGVILHVVLEEDRPVYRRDGSRIPCLELRHRIPAGARNRYWRLLHNEYWVPCQTQLSAVPEPVRTLWLQRVLAERLIRRSERFAQRLEATGRDWEAAFYHAVARVMGGKVNGEAMEMLAGSLPLRILQKHKHSLLQLEALLFGQSGLLPEPAPEEAPYVGQLRREYQLLRTKYQLTPLPATAWRFLRMRPNNFPTVRIAQLACLYHRSGQLFGKALAAADERELENMFCVSLSNYWREHFRFGATADRRTGRLGAAAVRSLLINAVAPAYFTYARLRTDDRYHDRALALLEALPPENNAVITRWNRLGWPARSAAETQALLELKSSYCEATRCTTCAVGCAILNRPEADGAPRLTLNEAARAYRLVG</sequence>
<accession>A0A4S4NPE3</accession>
<name>A0A4S4NPE3_9BACT</name>
<reference evidence="1 2" key="1">
    <citation type="submission" date="2019-04" db="EMBL/GenBank/DDBJ databases">
        <title>Lewinella litorea sp. nov., isolated from a marine sand.</title>
        <authorList>
            <person name="Yoon J.-H."/>
        </authorList>
    </citation>
    <scope>NUCLEOTIDE SEQUENCE [LARGE SCALE GENOMIC DNA]</scope>
    <source>
        <strain evidence="1 2">HSMS-39</strain>
    </source>
</reference>